<dbReference type="RefSeq" id="WP_260218503.1">
    <property type="nucleotide sequence ID" value="NZ_JAJAGO010000006.1"/>
</dbReference>
<dbReference type="InterPro" id="IPR050490">
    <property type="entry name" value="Bact_solute-bd_prot1"/>
</dbReference>
<sequence>MHLSRTRSSSFRLAALGISAALSAGLLAGCSSDSDSSGGDGEKVTVSVGVFGVFGYKQAGLYDEYEKLNPHVTIKESSTERNEDYYPALLNRLSANSGVQDIQAIEVANINELATIQADKFVDLGKASGVEKEDYLPWKWNQATAEGGKVIGLGTDIGPMAICYRKDLFKEAGLPTDRKEVSELWAGDWSKYVDAGETYMKKAPKGTNYMDSAAGLYNGAINSYAKKNYDKNGDVIFKESASVKESWDLAMRAAEGGMTSKLLQFDTGWNQAYANGDFATVACPPWMLGHIKENAGEKSADQWDVAAAPKPGNWGGSFLSVPEAAKNKDEAVKLATWLTAPQQQAKLFQKQASFPSSQTAFDLPEVKDATHEYFGDAPIGTIFSDAAKDIPISILGPKDQLINEKIAEGIRQVENGSSPDDGWNAAVKSIDNALDS</sequence>
<feature type="chain" id="PRO_5045720967" evidence="1">
    <location>
        <begin position="29"/>
        <end position="436"/>
    </location>
</feature>
<dbReference type="InterPro" id="IPR006059">
    <property type="entry name" value="SBP"/>
</dbReference>
<keyword evidence="1" id="KW-0732">Signal</keyword>
<dbReference type="Gene3D" id="3.40.190.10">
    <property type="entry name" value="Periplasmic binding protein-like II"/>
    <property type="match status" value="1"/>
</dbReference>
<comment type="caution">
    <text evidence="2">The sequence shown here is derived from an EMBL/GenBank/DDBJ whole genome shotgun (WGS) entry which is preliminary data.</text>
</comment>
<evidence type="ECO:0000313" key="2">
    <source>
        <dbReference type="EMBL" id="MCT2591177.1"/>
    </source>
</evidence>
<accession>A0ABT2JTF4</accession>
<dbReference type="Pfam" id="PF13416">
    <property type="entry name" value="SBP_bac_8"/>
    <property type="match status" value="1"/>
</dbReference>
<reference evidence="2 3" key="1">
    <citation type="submission" date="2021-10" db="EMBL/GenBank/DDBJ databases">
        <title>Streptomyces gossypii sp. nov., isolated from soil collected from cotton field.</title>
        <authorList>
            <person name="Ge X."/>
            <person name="Chen X."/>
            <person name="Liu W."/>
        </authorList>
    </citation>
    <scope>NUCLEOTIDE SEQUENCE [LARGE SCALE GENOMIC DNA]</scope>
    <source>
        <strain evidence="2 3">N2-109</strain>
    </source>
</reference>
<feature type="signal peptide" evidence="1">
    <location>
        <begin position="1"/>
        <end position="28"/>
    </location>
</feature>
<evidence type="ECO:0000313" key="3">
    <source>
        <dbReference type="Proteomes" id="UP001156389"/>
    </source>
</evidence>
<dbReference type="Proteomes" id="UP001156389">
    <property type="component" value="Unassembled WGS sequence"/>
</dbReference>
<keyword evidence="3" id="KW-1185">Reference proteome</keyword>
<proteinExistence type="predicted"/>
<dbReference type="PANTHER" id="PTHR43649:SF32">
    <property type="entry name" value="SUGAR BINDING SECRETED PROTEIN"/>
    <property type="match status" value="1"/>
</dbReference>
<gene>
    <name evidence="2" type="ORF">LHJ74_14880</name>
</gene>
<dbReference type="PROSITE" id="PS51257">
    <property type="entry name" value="PROKAR_LIPOPROTEIN"/>
    <property type="match status" value="1"/>
</dbReference>
<dbReference type="SUPFAM" id="SSF53850">
    <property type="entry name" value="Periplasmic binding protein-like II"/>
    <property type="match status" value="1"/>
</dbReference>
<dbReference type="PANTHER" id="PTHR43649">
    <property type="entry name" value="ARABINOSE-BINDING PROTEIN-RELATED"/>
    <property type="match status" value="1"/>
</dbReference>
<dbReference type="EMBL" id="JAJAGO010000006">
    <property type="protein sequence ID" value="MCT2591177.1"/>
    <property type="molecule type" value="Genomic_DNA"/>
</dbReference>
<protein>
    <submittedName>
        <fullName evidence="2">Extracellular solute-binding protein</fullName>
    </submittedName>
</protein>
<name>A0ABT2JTF4_9ACTN</name>
<evidence type="ECO:0000256" key="1">
    <source>
        <dbReference type="SAM" id="SignalP"/>
    </source>
</evidence>
<organism evidence="2 3">
    <name type="scientific">Streptomyces gossypii</name>
    <dbReference type="NCBI Taxonomy" id="2883101"/>
    <lineage>
        <taxon>Bacteria</taxon>
        <taxon>Bacillati</taxon>
        <taxon>Actinomycetota</taxon>
        <taxon>Actinomycetes</taxon>
        <taxon>Kitasatosporales</taxon>
        <taxon>Streptomycetaceae</taxon>
        <taxon>Streptomyces</taxon>
    </lineage>
</organism>